<proteinExistence type="predicted"/>
<protein>
    <submittedName>
        <fullName evidence="1">Uncharacterized protein</fullName>
    </submittedName>
</protein>
<dbReference type="AlphaFoldDB" id="A0A7Y6URB4"/>
<comment type="caution">
    <text evidence="1">The sequence shown here is derived from an EMBL/GenBank/DDBJ whole genome shotgun (WGS) entry which is preliminary data.</text>
</comment>
<sequence>MVDYPGFNYKSMENLQAFSQVGSPDVVTFGIQFEESRSPAELLAYKLDWYGKQTVPHKASASGLLEFETKATSTSPFENNDVFAAEIGEEVVLDCSPNRAKESPRCQMNFEWKGFLVTAGFSRERLPAWKNIKEKITKKLNCWQKNTNLNGECSAER</sequence>
<dbReference type="Proteomes" id="UP000520198">
    <property type="component" value="Unassembled WGS sequence"/>
</dbReference>
<accession>A0A7Y6URB4</accession>
<name>A0A7Y6URB4_9HYPH</name>
<evidence type="ECO:0000313" key="2">
    <source>
        <dbReference type="Proteomes" id="UP000520198"/>
    </source>
</evidence>
<keyword evidence="2" id="KW-1185">Reference proteome</keyword>
<gene>
    <name evidence="1" type="ORF">HT585_31460</name>
</gene>
<dbReference type="EMBL" id="JABWDU010000021">
    <property type="protein sequence ID" value="NVD43381.1"/>
    <property type="molecule type" value="Genomic_DNA"/>
</dbReference>
<reference evidence="1 2" key="1">
    <citation type="submission" date="2020-06" db="EMBL/GenBank/DDBJ databases">
        <authorList>
            <person name="Grouzdev D.S."/>
        </authorList>
    </citation>
    <scope>NUCLEOTIDE SEQUENCE [LARGE SCALE GENOMIC DNA]</scope>
    <source>
        <strain evidence="1 2">HO-A22</strain>
    </source>
</reference>
<dbReference type="RefSeq" id="WP_176356694.1">
    <property type="nucleotide sequence ID" value="NZ_JABWDU010000021.1"/>
</dbReference>
<organism evidence="1 2">
    <name type="scientific">Ensifer oleiphilus</name>
    <dbReference type="NCBI Taxonomy" id="2742698"/>
    <lineage>
        <taxon>Bacteria</taxon>
        <taxon>Pseudomonadati</taxon>
        <taxon>Pseudomonadota</taxon>
        <taxon>Alphaproteobacteria</taxon>
        <taxon>Hyphomicrobiales</taxon>
        <taxon>Rhizobiaceae</taxon>
        <taxon>Sinorhizobium/Ensifer group</taxon>
        <taxon>Ensifer</taxon>
    </lineage>
</organism>
<evidence type="ECO:0000313" key="1">
    <source>
        <dbReference type="EMBL" id="NVD43381.1"/>
    </source>
</evidence>